<accession>A0A1I6AN74</accession>
<dbReference type="STRING" id="1002526.SAMN05216578_102247"/>
<dbReference type="AlphaFoldDB" id="A0A1I6AN74"/>
<protein>
    <submittedName>
        <fullName evidence="1">Uncharacterized protein</fullName>
    </submittedName>
</protein>
<sequence length="536" mass="57425">MSEAGAWPVPFEIEAIDPYPYHGLVYTEGDVQWLEPGGGRPRIELPSLSNVPTPRPGPRYAPLESSAVWDVGHPDPPVSPRLYALGGTSLGRRLVATADSLTKLPQSGLRALALSFDGEEIYLRDVTPGQIEKTVAAAQVPTSAILSGITELVNPYTGNSFEVRLATMDELDRSADGRRRLVAFRWSNGTGANLVAFYVGVAVVEITESEAGDLSLDITITATANDCLGVTSYDRESDLFWWSPAGRGDDIQPDSGVPIGVNVSGEIAVGSFLEEHAVADVIIGAYLDGDSVRYFYADIEVREDQGSDTSGSHIINTDGDSYFMHWEVSKTRITDGKITLRNSGGGEVSVHFHRAITSTLSATNNNRVPGYPQNFYVGSYSINSSATMTGLPADQDSQDTVIDERPDEAGAILRLGQDAVAIRDIGGAIPSGARIAPRRIEVGRISANRGDYARATESDTRCSKTKGLVIYERGDGVPERPARVPPTISPSGIHGTMAVIPPGGGGTYPARALYNPLTDQVARAADYPDRYLNGWI</sequence>
<evidence type="ECO:0000313" key="1">
    <source>
        <dbReference type="EMBL" id="SFQ70096.1"/>
    </source>
</evidence>
<reference evidence="1 2" key="1">
    <citation type="submission" date="2016-10" db="EMBL/GenBank/DDBJ databases">
        <authorList>
            <person name="de Groot N.N."/>
        </authorList>
    </citation>
    <scope>NUCLEOTIDE SEQUENCE [LARGE SCALE GENOMIC DNA]</scope>
    <source>
        <strain evidence="1 2">JCM 18415</strain>
    </source>
</reference>
<name>A0A1I6AN74_9GAMM</name>
<dbReference type="EMBL" id="FOYD01000002">
    <property type="protein sequence ID" value="SFQ70096.1"/>
    <property type="molecule type" value="Genomic_DNA"/>
</dbReference>
<gene>
    <name evidence="1" type="ORF">SAMN05216578_102247</name>
</gene>
<proteinExistence type="predicted"/>
<organism evidence="1 2">
    <name type="scientific">Halopseudomonas formosensis</name>
    <dbReference type="NCBI Taxonomy" id="1002526"/>
    <lineage>
        <taxon>Bacteria</taxon>
        <taxon>Pseudomonadati</taxon>
        <taxon>Pseudomonadota</taxon>
        <taxon>Gammaproteobacteria</taxon>
        <taxon>Pseudomonadales</taxon>
        <taxon>Pseudomonadaceae</taxon>
        <taxon>Halopseudomonas</taxon>
    </lineage>
</organism>
<dbReference type="Proteomes" id="UP000242815">
    <property type="component" value="Unassembled WGS sequence"/>
</dbReference>
<evidence type="ECO:0000313" key="2">
    <source>
        <dbReference type="Proteomes" id="UP000242815"/>
    </source>
</evidence>